<reference evidence="3" key="1">
    <citation type="submission" date="2024-02" db="EMBL/GenBank/DDBJ databases">
        <title>Tomenella chthoni gen. nov. sp. nov., a member of the family Jonesiaceae isolated from bat guano.</title>
        <authorList>
            <person name="Miller S.L."/>
            <person name="King J."/>
            <person name="Sankaranarayanan K."/>
            <person name="Lawson P.A."/>
        </authorList>
    </citation>
    <scope>NUCLEOTIDE SEQUENCE</scope>
    <source>
        <strain evidence="3">BS-20</strain>
    </source>
</reference>
<feature type="transmembrane region" description="Helical" evidence="2">
    <location>
        <begin position="6"/>
        <end position="25"/>
    </location>
</feature>
<keyword evidence="2" id="KW-0812">Transmembrane</keyword>
<feature type="compositionally biased region" description="Basic and acidic residues" evidence="1">
    <location>
        <begin position="341"/>
        <end position="359"/>
    </location>
</feature>
<protein>
    <submittedName>
        <fullName evidence="3">Uncharacterized protein</fullName>
    </submittedName>
</protein>
<feature type="region of interest" description="Disordered" evidence="1">
    <location>
        <begin position="244"/>
        <end position="305"/>
    </location>
</feature>
<feature type="compositionally biased region" description="Low complexity" evidence="1">
    <location>
        <begin position="282"/>
        <end position="297"/>
    </location>
</feature>
<gene>
    <name evidence="3" type="ORF">V5R04_01040</name>
</gene>
<evidence type="ECO:0000256" key="1">
    <source>
        <dbReference type="SAM" id="MobiDB-lite"/>
    </source>
</evidence>
<evidence type="ECO:0000313" key="3">
    <source>
        <dbReference type="EMBL" id="XBH21843.1"/>
    </source>
</evidence>
<proteinExistence type="predicted"/>
<organism evidence="3">
    <name type="scientific">Jonesiaceae bacterium BS-20</name>
    <dbReference type="NCBI Taxonomy" id="3120821"/>
    <lineage>
        <taxon>Bacteria</taxon>
        <taxon>Bacillati</taxon>
        <taxon>Actinomycetota</taxon>
        <taxon>Actinomycetes</taxon>
        <taxon>Micrococcales</taxon>
        <taxon>Jonesiaceae</taxon>
    </lineage>
</organism>
<accession>A0AAU7DXA7</accession>
<feature type="transmembrane region" description="Helical" evidence="2">
    <location>
        <begin position="130"/>
        <end position="147"/>
    </location>
</feature>
<feature type="compositionally biased region" description="Polar residues" evidence="1">
    <location>
        <begin position="267"/>
        <end position="277"/>
    </location>
</feature>
<feature type="region of interest" description="Disordered" evidence="1">
    <location>
        <begin position="329"/>
        <end position="361"/>
    </location>
</feature>
<feature type="transmembrane region" description="Helical" evidence="2">
    <location>
        <begin position="153"/>
        <end position="169"/>
    </location>
</feature>
<keyword evidence="2" id="KW-1133">Transmembrane helix</keyword>
<dbReference type="AlphaFoldDB" id="A0AAU7DXA7"/>
<name>A0AAU7DXA7_9MICO</name>
<dbReference type="EMBL" id="CP146203">
    <property type="protein sequence ID" value="XBH21843.1"/>
    <property type="molecule type" value="Genomic_DNA"/>
</dbReference>
<feature type="region of interest" description="Disordered" evidence="1">
    <location>
        <begin position="193"/>
        <end position="229"/>
    </location>
</feature>
<keyword evidence="2" id="KW-0472">Membrane</keyword>
<sequence length="377" mass="40076">MNSTSTLTVLVIVALWAAYLVPTVLRRRQHMMDTRTEDRFSKDLRIVAVCEEDGDRSGERGKNQTQLSSAEITASAGALLTPPLGQETRAPRVLARGAGTMTGNNQPEITPARARILEQRGAAARRRGQLTLILLLTTATVAGVALITSMSWLLTLIPAALLVAVLILGRRTVVANARADQALFAREQRAAQYAPRQQSPVEQHLAGRPAPVARSGAATRRAEQAESLETSFITPAESKFFAKKNATGRPVAPREAVGMAQGAAKASGQTPASTTAGPQRDAQVAAATPARPAAQASGAGGHSVQKYSVTAAAPRWEPPSITTELRKLTAQRMAEVTSSADSRENRAQDPESHEQKEAIPDSLGVNLNSILARRRAV</sequence>
<evidence type="ECO:0000256" key="2">
    <source>
        <dbReference type="SAM" id="Phobius"/>
    </source>
</evidence>